<reference evidence="3 4" key="1">
    <citation type="submission" date="2014-11" db="EMBL/GenBank/DDBJ databases">
        <title>Comparative genomic analysis of Cryptosporidium hominis reveals occurrence of genetic recombination in virulent subtypes.</title>
        <authorList>
            <person name="Guo Y."/>
            <person name="Tang K."/>
            <person name="Frace M."/>
            <person name="Li N."/>
            <person name="Roellig D.M."/>
            <person name="Sammons S."/>
            <person name="Knipe K."/>
            <person name="Rowe L."/>
            <person name="Feng Y."/>
            <person name="Xiao L."/>
        </authorList>
    </citation>
    <scope>NUCLEOTIDE SEQUENCE [LARGE SCALE GENOMIC DNA]</scope>
    <source>
        <strain evidence="3">30976</strain>
    </source>
</reference>
<dbReference type="VEuPathDB" id="CryptoDB:Chro.40037"/>
<organism evidence="2">
    <name type="scientific">Cryptosporidium hominis</name>
    <dbReference type="NCBI Taxonomy" id="237895"/>
    <lineage>
        <taxon>Eukaryota</taxon>
        <taxon>Sar</taxon>
        <taxon>Alveolata</taxon>
        <taxon>Apicomplexa</taxon>
        <taxon>Conoidasida</taxon>
        <taxon>Coccidia</taxon>
        <taxon>Eucoccidiorida</taxon>
        <taxon>Eimeriorina</taxon>
        <taxon>Cryptosporidiidae</taxon>
        <taxon>Cryptosporidium</taxon>
    </lineage>
</organism>
<keyword evidence="1" id="KW-1133">Transmembrane helix</keyword>
<keyword evidence="1" id="KW-0812">Transmembrane</keyword>
<dbReference type="Proteomes" id="UP000199752">
    <property type="component" value="Chromosome 4"/>
</dbReference>
<reference evidence="2" key="2">
    <citation type="submission" date="2015-08" db="EMBL/GenBank/DDBJ databases">
        <authorList>
            <person name="Babu N.S."/>
            <person name="Beckwith C.J."/>
            <person name="Beseler K.G."/>
            <person name="Brison A."/>
            <person name="Carone J.V."/>
            <person name="Caskin T.P."/>
            <person name="Diamond M."/>
            <person name="Durham M.E."/>
            <person name="Foxe J.M."/>
            <person name="Go M."/>
            <person name="Henderson B.A."/>
            <person name="Jones I.B."/>
            <person name="McGettigan J.A."/>
            <person name="Micheletti S.J."/>
            <person name="Nasrallah M.E."/>
            <person name="Ortiz D."/>
            <person name="Piller C.R."/>
            <person name="Privatt S.R."/>
            <person name="Schneider S.L."/>
            <person name="Sharp S."/>
            <person name="Smith T.C."/>
            <person name="Stanton J.D."/>
            <person name="Ullery H.E."/>
            <person name="Wilson R.J."/>
            <person name="Serrano M.G."/>
            <person name="Buck G."/>
            <person name="Lee V."/>
            <person name="Wang Y."/>
            <person name="Carvalho R."/>
            <person name="Voegtly L."/>
            <person name="Shi R."/>
            <person name="Duckworth R."/>
            <person name="Johnson A."/>
            <person name="Loviza R."/>
            <person name="Walstead R."/>
            <person name="Shah Z."/>
            <person name="Kiflezghi M."/>
            <person name="Wade K."/>
            <person name="Ball S.L."/>
            <person name="Bradley K.W."/>
            <person name="Asai D.J."/>
            <person name="Bowman C.A."/>
            <person name="Russell D.A."/>
            <person name="Pope W.H."/>
            <person name="Jacobs-Sera D."/>
            <person name="Hendrix R.W."/>
            <person name="Hatfull G.F."/>
        </authorList>
    </citation>
    <scope>NUCLEOTIDE SEQUENCE [LARGE SCALE GENOMIC DNA]</scope>
</reference>
<protein>
    <submittedName>
        <fullName evidence="2">Uncharacterized protein</fullName>
    </submittedName>
</protein>
<evidence type="ECO:0000313" key="4">
    <source>
        <dbReference type="Proteomes" id="UP001429100"/>
    </source>
</evidence>
<reference evidence="3 4" key="3">
    <citation type="submission" date="2017-10" db="EMBL/GenBank/DDBJ databases">
        <title>Consistent, comparative and evidence-based genome annotation and re-annotation for the closely-related species, Cryptosporidium parvum, C. hominis and C. tyzzeri.</title>
        <authorList>
            <person name="Baptista R.P."/>
            <person name="Li Y."/>
            <person name="Sateriale A."/>
            <person name="Striepen B."/>
            <person name="Kissinger J.C."/>
        </authorList>
    </citation>
    <scope>NUCLEOTIDE SEQUENCE [LARGE SCALE GENOMIC DNA]</scope>
    <source>
        <strain evidence="3">30976</strain>
    </source>
</reference>
<evidence type="ECO:0000313" key="3">
    <source>
        <dbReference type="EMBL" id="PPS93073.1"/>
    </source>
</evidence>
<accession>A0A0S4TDJ2</accession>
<name>A0A0S4TDJ2_CRYHO</name>
<feature type="transmembrane region" description="Helical" evidence="1">
    <location>
        <begin position="6"/>
        <end position="25"/>
    </location>
</feature>
<evidence type="ECO:0000313" key="2">
    <source>
        <dbReference type="EMBL" id="CUV05402.1"/>
    </source>
</evidence>
<dbReference type="EMBL" id="JTAI01000022">
    <property type="protein sequence ID" value="PPS93073.1"/>
    <property type="molecule type" value="Genomic_DNA"/>
</dbReference>
<dbReference type="VEuPathDB" id="CryptoDB:ChTU502y2012_403g0085"/>
<gene>
    <name evidence="2" type="ORF">CHUDEA4_230</name>
    <name evidence="3" type="ORF">GY17_00003205</name>
</gene>
<dbReference type="VEuPathDB" id="CryptoDB:CHUDEA4_230"/>
<dbReference type="Proteomes" id="UP001429100">
    <property type="component" value="Unassembled WGS sequence"/>
</dbReference>
<proteinExistence type="predicted"/>
<dbReference type="VEuPathDB" id="CryptoDB:GY17_00003205"/>
<keyword evidence="4" id="KW-1185">Reference proteome</keyword>
<dbReference type="EMBL" id="LN877950">
    <property type="protein sequence ID" value="CUV05402.1"/>
    <property type="molecule type" value="Genomic_DNA"/>
</dbReference>
<sequence>MNLNYLEVYFFQATFIFVIFFGLALSENIDEYKEIENYNNTSDDVIENNRGQIIMEEVENMIKRLQVDTNLTFDSEKLDNKTEITREITEEDIKKVVEKEKMEKNKILTEMFETLLDHEFDSNLTRNNKFESLTPLKKGEEISNVIIDENFLSKLNDLDWQITMEKMHNTIWYYWDNEIHKEYVQRIPSALRQLRQISQKMGVSSLFDEGELGDTINKLNNKSKTADRKYKKLFKKLFVNDFNQNIPEIKYKRSEEAMINMVIELKGYIRILLKLIDIKASQVGLLLLNKVQRKSFKKLSTNLNLFRSNIKSCPVHTAFSYRYQDENFDILMHHEKGFGIWNTRDLSNIDRKKSIEISREIDEMINFVHNEFIAPIALLGSSIEDTALIHSSLVRNLWKNITVQNKIPLYVIFESISKATFFFIKQINNKIYMVNNS</sequence>
<evidence type="ECO:0000256" key="1">
    <source>
        <dbReference type="SAM" id="Phobius"/>
    </source>
</evidence>
<dbReference type="AlphaFoldDB" id="A0A0S4TDJ2"/>
<dbReference type="OrthoDB" id="340659at2759"/>
<keyword evidence="1" id="KW-0472">Membrane</keyword>